<name>A0A150R2A7_SORCE</name>
<comment type="caution">
    <text evidence="2">The sequence shown here is derived from an EMBL/GenBank/DDBJ whole genome shotgun (WGS) entry which is preliminary data.</text>
</comment>
<dbReference type="AlphaFoldDB" id="A0A150R2A7"/>
<dbReference type="Pfam" id="PF13490">
    <property type="entry name" value="zf-HC2"/>
    <property type="match status" value="1"/>
</dbReference>
<dbReference type="InterPro" id="IPR027383">
    <property type="entry name" value="Znf_put"/>
</dbReference>
<sequence>MSLDCRSELLTRVRRRGVATEPDRLAFDAHLGACESCRFSWELAQGFDAVGAAEPGDAELL</sequence>
<dbReference type="Proteomes" id="UP000075635">
    <property type="component" value="Unassembled WGS sequence"/>
</dbReference>
<dbReference type="EMBL" id="JEMB01003284">
    <property type="protein sequence ID" value="KYF74365.1"/>
    <property type="molecule type" value="Genomic_DNA"/>
</dbReference>
<organism evidence="2 3">
    <name type="scientific">Sorangium cellulosum</name>
    <name type="common">Polyangium cellulosum</name>
    <dbReference type="NCBI Taxonomy" id="56"/>
    <lineage>
        <taxon>Bacteria</taxon>
        <taxon>Pseudomonadati</taxon>
        <taxon>Myxococcota</taxon>
        <taxon>Polyangia</taxon>
        <taxon>Polyangiales</taxon>
        <taxon>Polyangiaceae</taxon>
        <taxon>Sorangium</taxon>
    </lineage>
</organism>
<gene>
    <name evidence="2" type="ORF">BE17_15635</name>
</gene>
<accession>A0A150R2A7</accession>
<evidence type="ECO:0000313" key="3">
    <source>
        <dbReference type="Proteomes" id="UP000075635"/>
    </source>
</evidence>
<protein>
    <recommendedName>
        <fullName evidence="1">Putative zinc-finger domain-containing protein</fullName>
    </recommendedName>
</protein>
<proteinExistence type="predicted"/>
<evidence type="ECO:0000259" key="1">
    <source>
        <dbReference type="Pfam" id="PF13490"/>
    </source>
</evidence>
<reference evidence="2 3" key="1">
    <citation type="submission" date="2014-02" db="EMBL/GenBank/DDBJ databases">
        <title>The small core and large imbalanced accessory genome model reveals a collaborative survival strategy of Sorangium cellulosum strains in nature.</title>
        <authorList>
            <person name="Han K."/>
            <person name="Peng R."/>
            <person name="Blom J."/>
            <person name="Li Y.-Z."/>
        </authorList>
    </citation>
    <scope>NUCLEOTIDE SEQUENCE [LARGE SCALE GENOMIC DNA]</scope>
    <source>
        <strain evidence="2 3">So0011-07</strain>
    </source>
</reference>
<evidence type="ECO:0000313" key="2">
    <source>
        <dbReference type="EMBL" id="KYF74365.1"/>
    </source>
</evidence>
<feature type="non-terminal residue" evidence="2">
    <location>
        <position position="61"/>
    </location>
</feature>
<feature type="domain" description="Putative zinc-finger" evidence="1">
    <location>
        <begin position="17"/>
        <end position="38"/>
    </location>
</feature>